<evidence type="ECO:0000256" key="1">
    <source>
        <dbReference type="ARBA" id="ARBA00005196"/>
    </source>
</evidence>
<evidence type="ECO:0000256" key="2">
    <source>
        <dbReference type="ARBA" id="ARBA00010219"/>
    </source>
</evidence>
<comment type="caution">
    <text evidence="10">The sequence shown here is derived from an EMBL/GenBank/DDBJ whole genome shotgun (WGS) entry which is preliminary data.</text>
</comment>
<comment type="function">
    <text evidence="8">Catalyzes the stereoinversion of LL-2,6-diaminopimelate (L,L-DAP) to meso-diaminopimelate (meso-DAP), a precursor of L-lysine and an essential component of the bacterial peptidoglycan.</text>
</comment>
<feature type="binding site" evidence="8">
    <location>
        <begin position="74"/>
        <end position="75"/>
    </location>
    <ligand>
        <name>substrate</name>
    </ligand>
</feature>
<feature type="site" description="Could be important to modulate the pK values of the two catalytic cysteine residues" evidence="8">
    <location>
        <position position="157"/>
    </location>
</feature>
<dbReference type="NCBIfam" id="TIGR00652">
    <property type="entry name" value="DapF"/>
    <property type="match status" value="1"/>
</dbReference>
<dbReference type="GO" id="GO:0008837">
    <property type="term" value="F:diaminopimelate epimerase activity"/>
    <property type="evidence" value="ECO:0007669"/>
    <property type="project" value="UniProtKB-EC"/>
</dbReference>
<name>A0ABT1G9W0_9GAMM</name>
<dbReference type="PANTHER" id="PTHR31689">
    <property type="entry name" value="DIAMINOPIMELATE EPIMERASE, CHLOROPLASTIC"/>
    <property type="match status" value="1"/>
</dbReference>
<keyword evidence="6 8" id="KW-0413">Isomerase</keyword>
<gene>
    <name evidence="8" type="primary">dapF</name>
    <name evidence="10" type="ORF">J2T60_002120</name>
</gene>
<evidence type="ECO:0000313" key="10">
    <source>
        <dbReference type="EMBL" id="MCP1728120.1"/>
    </source>
</evidence>
<sequence length="272" mass="29448">MDFFKMQGLGNDFVVIDAVKTPVTLSAEQVRHIAHRRYGVGCDQLLILEAARDEESDFYYRVYNADGGEVAQCGNGARCVARLAMDQGHIETGPVRLRTRTGLMRAEPAEGGQIRVDMGLPRFQPVDLPAKLDDNPAIIQIEDRAPMLHLVDMGNPHAVIRVDSVLDAPVDSLGPALEHHAAFPEGVNVGFMVVDNPEKVSLRVWERGVGETLACGSGACAAVAAGRVAGWLESSVKVRLQGGELMISFEGDGRPLWMQGPAEYAFTGSIRL</sequence>
<comment type="subunit">
    <text evidence="8">Homodimer.</text>
</comment>
<evidence type="ECO:0000256" key="7">
    <source>
        <dbReference type="ARBA" id="ARBA00051712"/>
    </source>
</evidence>
<evidence type="ECO:0000256" key="3">
    <source>
        <dbReference type="ARBA" id="ARBA00013080"/>
    </source>
</evidence>
<feature type="active site" description="Proton donor" evidence="8">
    <location>
        <position position="73"/>
    </location>
</feature>
<feature type="binding site" evidence="8">
    <location>
        <begin position="206"/>
        <end position="207"/>
    </location>
    <ligand>
        <name>substrate</name>
    </ligand>
</feature>
<dbReference type="RefSeq" id="WP_253449655.1">
    <property type="nucleotide sequence ID" value="NZ_JALJYF010000002.1"/>
</dbReference>
<dbReference type="InterPro" id="IPR001653">
    <property type="entry name" value="DAP_epimerase_DapF"/>
</dbReference>
<dbReference type="EC" id="5.1.1.7" evidence="3 8"/>
<keyword evidence="11" id="KW-1185">Reference proteome</keyword>
<evidence type="ECO:0000256" key="8">
    <source>
        <dbReference type="HAMAP-Rule" id="MF_00197"/>
    </source>
</evidence>
<comment type="catalytic activity">
    <reaction evidence="7 8">
        <text>(2S,6S)-2,6-diaminopimelate = meso-2,6-diaminopimelate</text>
        <dbReference type="Rhea" id="RHEA:15393"/>
        <dbReference type="ChEBI" id="CHEBI:57609"/>
        <dbReference type="ChEBI" id="CHEBI:57791"/>
        <dbReference type="EC" id="5.1.1.7"/>
    </reaction>
</comment>
<dbReference type="Gene3D" id="3.10.310.10">
    <property type="entry name" value="Diaminopimelate Epimerase, Chain A, domain 1"/>
    <property type="match status" value="2"/>
</dbReference>
<comment type="similarity">
    <text evidence="2 8">Belongs to the diaminopimelate epimerase family.</text>
</comment>
<comment type="pathway">
    <text evidence="1 8">Amino-acid biosynthesis; L-lysine biosynthesis via DAP pathway; DL-2,6-diaminopimelate from LL-2,6-diaminopimelate: step 1/1.</text>
</comment>
<feature type="active site" description="Proton acceptor" evidence="8">
    <location>
        <position position="215"/>
    </location>
</feature>
<feature type="binding site" evidence="8">
    <location>
        <position position="64"/>
    </location>
    <ligand>
        <name>substrate</name>
    </ligand>
</feature>
<accession>A0ABT1G9W0</accession>
<protein>
    <recommendedName>
        <fullName evidence="3 8">Diaminopimelate epimerase</fullName>
        <shortName evidence="8">DAP epimerase</shortName>
        <ecNumber evidence="3 8">5.1.1.7</ecNumber>
    </recommendedName>
    <alternativeName>
        <fullName evidence="8">PLP-independent amino acid racemase</fullName>
    </alternativeName>
</protein>
<proteinExistence type="inferred from homology"/>
<dbReference type="HAMAP" id="MF_00197">
    <property type="entry name" value="DAP_epimerase"/>
    <property type="match status" value="1"/>
</dbReference>
<organism evidence="10 11">
    <name type="scientific">Natronospira proteinivora</name>
    <dbReference type="NCBI Taxonomy" id="1807133"/>
    <lineage>
        <taxon>Bacteria</taxon>
        <taxon>Pseudomonadati</taxon>
        <taxon>Pseudomonadota</taxon>
        <taxon>Gammaproteobacteria</taxon>
        <taxon>Natronospirales</taxon>
        <taxon>Natronospiraceae</taxon>
        <taxon>Natronospira</taxon>
    </lineage>
</organism>
<evidence type="ECO:0000256" key="5">
    <source>
        <dbReference type="ARBA" id="ARBA00023154"/>
    </source>
</evidence>
<feature type="binding site" evidence="8">
    <location>
        <position position="44"/>
    </location>
    <ligand>
        <name>substrate</name>
    </ligand>
</feature>
<dbReference type="EMBL" id="JALJYF010000002">
    <property type="protein sequence ID" value="MCP1728120.1"/>
    <property type="molecule type" value="Genomic_DNA"/>
</dbReference>
<feature type="site" description="Important for dimerization" evidence="8">
    <location>
        <position position="266"/>
    </location>
</feature>
<keyword evidence="4 8" id="KW-0028">Amino-acid biosynthesis</keyword>
<feature type="binding site" evidence="8">
    <location>
        <position position="11"/>
    </location>
    <ligand>
        <name>substrate</name>
    </ligand>
</feature>
<dbReference type="PROSITE" id="PS01326">
    <property type="entry name" value="DAP_EPIMERASE"/>
    <property type="match status" value="1"/>
</dbReference>
<feature type="binding site" evidence="8">
    <location>
        <position position="188"/>
    </location>
    <ligand>
        <name>substrate</name>
    </ligand>
</feature>
<dbReference type="InterPro" id="IPR018510">
    <property type="entry name" value="DAP_epimerase_AS"/>
</dbReference>
<feature type="binding site" evidence="8">
    <location>
        <position position="155"/>
    </location>
    <ligand>
        <name>substrate</name>
    </ligand>
</feature>
<comment type="subcellular location">
    <subcellularLocation>
        <location evidence="8">Cytoplasm</location>
    </subcellularLocation>
</comment>
<keyword evidence="5 8" id="KW-0457">Lysine biosynthesis</keyword>
<keyword evidence="8" id="KW-0963">Cytoplasm</keyword>
<evidence type="ECO:0000256" key="9">
    <source>
        <dbReference type="PROSITE-ProRule" id="PRU10125"/>
    </source>
</evidence>
<feature type="binding site" evidence="8">
    <location>
        <begin position="216"/>
        <end position="217"/>
    </location>
    <ligand>
        <name>substrate</name>
    </ligand>
</feature>
<dbReference type="Pfam" id="PF01678">
    <property type="entry name" value="DAP_epimerase"/>
    <property type="match status" value="2"/>
</dbReference>
<reference evidence="10 11" key="1">
    <citation type="submission" date="2022-03" db="EMBL/GenBank/DDBJ databases">
        <title>Genomic Encyclopedia of Type Strains, Phase III (KMG-III): the genomes of soil and plant-associated and newly described type strains.</title>
        <authorList>
            <person name="Whitman W."/>
        </authorList>
    </citation>
    <scope>NUCLEOTIDE SEQUENCE [LARGE SCALE GENOMIC DNA]</scope>
    <source>
        <strain evidence="10 11">BSker1</strain>
    </source>
</reference>
<feature type="site" description="Could be important to modulate the pK values of the two catalytic cysteine residues" evidence="8">
    <location>
        <position position="206"/>
    </location>
</feature>
<dbReference type="PANTHER" id="PTHR31689:SF0">
    <property type="entry name" value="DIAMINOPIMELATE EPIMERASE"/>
    <property type="match status" value="1"/>
</dbReference>
<dbReference type="SUPFAM" id="SSF54506">
    <property type="entry name" value="Diaminopimelate epimerase-like"/>
    <property type="match status" value="2"/>
</dbReference>
<evidence type="ECO:0000313" key="11">
    <source>
        <dbReference type="Proteomes" id="UP001523550"/>
    </source>
</evidence>
<evidence type="ECO:0000256" key="6">
    <source>
        <dbReference type="ARBA" id="ARBA00023235"/>
    </source>
</evidence>
<feature type="active site" evidence="9">
    <location>
        <position position="73"/>
    </location>
</feature>
<dbReference type="Proteomes" id="UP001523550">
    <property type="component" value="Unassembled WGS sequence"/>
</dbReference>
<evidence type="ECO:0000256" key="4">
    <source>
        <dbReference type="ARBA" id="ARBA00022605"/>
    </source>
</evidence>